<organism evidence="1">
    <name type="scientific">marine metagenome</name>
    <dbReference type="NCBI Taxonomy" id="408172"/>
    <lineage>
        <taxon>unclassified sequences</taxon>
        <taxon>metagenomes</taxon>
        <taxon>ecological metagenomes</taxon>
    </lineage>
</organism>
<sequence>MTRLGQVDTGYTTTPWYVTWCELYDEIHIQSAPEDCDNHVLTISYKHSENCPSHADKKAQCDPTECIGLREAMSNAKLIVECVNDETYGGQLLINQTL</sequence>
<protein>
    <submittedName>
        <fullName evidence="1">Uncharacterized protein</fullName>
    </submittedName>
</protein>
<reference evidence="1" key="1">
    <citation type="submission" date="2018-05" db="EMBL/GenBank/DDBJ databases">
        <authorList>
            <person name="Lanie J.A."/>
            <person name="Ng W.-L."/>
            <person name="Kazmierczak K.M."/>
            <person name="Andrzejewski T.M."/>
            <person name="Davidsen T.M."/>
            <person name="Wayne K.J."/>
            <person name="Tettelin H."/>
            <person name="Glass J.I."/>
            <person name="Rusch D."/>
            <person name="Podicherti R."/>
            <person name="Tsui H.-C.T."/>
            <person name="Winkler M.E."/>
        </authorList>
    </citation>
    <scope>NUCLEOTIDE SEQUENCE</scope>
</reference>
<name>A0A382UY84_9ZZZZ</name>
<dbReference type="EMBL" id="UINC01147718">
    <property type="protein sequence ID" value="SVD39204.1"/>
    <property type="molecule type" value="Genomic_DNA"/>
</dbReference>
<accession>A0A382UY84</accession>
<dbReference type="AlphaFoldDB" id="A0A382UY84"/>
<gene>
    <name evidence="1" type="ORF">METZ01_LOCUS392058</name>
</gene>
<proteinExistence type="predicted"/>
<evidence type="ECO:0000313" key="1">
    <source>
        <dbReference type="EMBL" id="SVD39204.1"/>
    </source>
</evidence>
<feature type="non-terminal residue" evidence="1">
    <location>
        <position position="98"/>
    </location>
</feature>